<dbReference type="PROSITE" id="PS51186">
    <property type="entry name" value="GNAT"/>
    <property type="match status" value="1"/>
</dbReference>
<keyword evidence="1" id="KW-0808">Transferase</keyword>
<accession>A0ABN6FTZ9</accession>
<evidence type="ECO:0000313" key="5">
    <source>
        <dbReference type="Proteomes" id="UP000681317"/>
    </source>
</evidence>
<evidence type="ECO:0000256" key="2">
    <source>
        <dbReference type="ARBA" id="ARBA00023315"/>
    </source>
</evidence>
<protein>
    <submittedName>
        <fullName evidence="4">N-acetyltransferase GCN5</fullName>
    </submittedName>
</protein>
<keyword evidence="5" id="KW-1185">Reference proteome</keyword>
<dbReference type="InterPro" id="IPR016181">
    <property type="entry name" value="Acyl_CoA_acyltransferase"/>
</dbReference>
<sequence length="149" mass="16809">MPRDAAVHSTTISIALTDAEIYAAFEVMNQLRPNLARADFESLVRSLMDNEGFRLATLLDEGAVRCVAGYRVITMLYRGRILVVDDLVTDAAARSRGCGARMISWLKQEARRLGCEELQLISRLTRTDAHRFYVREGFRVECVHFIADA</sequence>
<dbReference type="Gene3D" id="3.40.630.30">
    <property type="match status" value="1"/>
</dbReference>
<evidence type="ECO:0000313" key="4">
    <source>
        <dbReference type="EMBL" id="BCT93162.1"/>
    </source>
</evidence>
<dbReference type="CDD" id="cd04301">
    <property type="entry name" value="NAT_SF"/>
    <property type="match status" value="1"/>
</dbReference>
<dbReference type="InterPro" id="IPR050832">
    <property type="entry name" value="Bact_Acetyltransf"/>
</dbReference>
<dbReference type="SUPFAM" id="SSF55729">
    <property type="entry name" value="Acyl-CoA N-acyltransferases (Nat)"/>
    <property type="match status" value="1"/>
</dbReference>
<organism evidence="4 5">
    <name type="scientific">Noviluteimonas caseinilytica</name>
    <dbReference type="NCBI Taxonomy" id="2675101"/>
    <lineage>
        <taxon>Bacteria</taxon>
        <taxon>Pseudomonadati</taxon>
        <taxon>Pseudomonadota</taxon>
        <taxon>Gammaproteobacteria</taxon>
        <taxon>Lysobacterales</taxon>
        <taxon>Lysobacteraceae</taxon>
        <taxon>Noviluteimonas</taxon>
    </lineage>
</organism>
<evidence type="ECO:0000256" key="1">
    <source>
        <dbReference type="ARBA" id="ARBA00022679"/>
    </source>
</evidence>
<feature type="domain" description="N-acetyltransferase" evidence="3">
    <location>
        <begin position="14"/>
        <end position="149"/>
    </location>
</feature>
<keyword evidence="2" id="KW-0012">Acyltransferase</keyword>
<evidence type="ECO:0000259" key="3">
    <source>
        <dbReference type="PROSITE" id="PS51186"/>
    </source>
</evidence>
<dbReference type="PANTHER" id="PTHR43877">
    <property type="entry name" value="AMINOALKYLPHOSPHONATE N-ACETYLTRANSFERASE-RELATED-RELATED"/>
    <property type="match status" value="1"/>
</dbReference>
<name>A0ABN6FTZ9_9GAMM</name>
<proteinExistence type="predicted"/>
<dbReference type="Pfam" id="PF00583">
    <property type="entry name" value="Acetyltransf_1"/>
    <property type="match status" value="1"/>
</dbReference>
<dbReference type="Proteomes" id="UP000681317">
    <property type="component" value="Chromosome"/>
</dbReference>
<dbReference type="PANTHER" id="PTHR43877:SF2">
    <property type="entry name" value="AMINOALKYLPHOSPHONATE N-ACETYLTRANSFERASE-RELATED"/>
    <property type="match status" value="1"/>
</dbReference>
<gene>
    <name evidence="4" type="ORF">LYSCAS_21860</name>
</gene>
<reference evidence="4 5" key="1">
    <citation type="submission" date="2021-03" db="EMBL/GenBank/DDBJ databases">
        <title>Complete Genome Sequences of Two Lysobacter Strains Isolated from Sea Water (Lysobacter caseinilyticus) and Soil (Lysobacter helvus) in South Korea.</title>
        <authorList>
            <person name="Watanabe Y."/>
            <person name="Arakawa K."/>
        </authorList>
    </citation>
    <scope>NUCLEOTIDE SEQUENCE [LARGE SCALE GENOMIC DNA]</scope>
    <source>
        <strain evidence="4 5">KVB24</strain>
    </source>
</reference>
<dbReference type="RefSeq" id="WP_213434105.1">
    <property type="nucleotide sequence ID" value="NZ_AP024545.1"/>
</dbReference>
<dbReference type="EMBL" id="AP024545">
    <property type="protein sequence ID" value="BCT93162.1"/>
    <property type="molecule type" value="Genomic_DNA"/>
</dbReference>
<dbReference type="InterPro" id="IPR000182">
    <property type="entry name" value="GNAT_dom"/>
</dbReference>